<dbReference type="GO" id="GO:0005096">
    <property type="term" value="F:GTPase activator activity"/>
    <property type="evidence" value="ECO:0007669"/>
    <property type="project" value="TreeGrafter"/>
</dbReference>
<dbReference type="Proteomes" id="UP000649617">
    <property type="component" value="Unassembled WGS sequence"/>
</dbReference>
<keyword evidence="1" id="KW-0106">Calcium</keyword>
<evidence type="ECO:0000256" key="1">
    <source>
        <dbReference type="ARBA" id="ARBA00022837"/>
    </source>
</evidence>
<evidence type="ECO:0000313" key="6">
    <source>
        <dbReference type="Proteomes" id="UP000649617"/>
    </source>
</evidence>
<keyword evidence="6" id="KW-1185">Reference proteome</keyword>
<sequence>MELCLLNAENIPDGCLLSVSAGGSRRQAALAPKQKFAFSNASTAAAVAAGGSGLKVDLLSVQGSACVASSELLPGLQKALGAGAGAEGNKDGHQIEVIVNPPGPHGAVEEEFTMKLNFNIKPTSKERDGAETSRLASSVNTARTDLEERHLPTDLLKQSALLDRAGRLDTTLRTKQAISHVVQALHTDCEKLAHCVCPRITDGDSPKVLEIDLNVVRPLCADGIPDEAPVLRAALWKLLLGYLPCDAFRWDAALASARADYATFLQELQSELPQVLAQEGERPPGWPDDEDHVVPLSEVLEQIRKDVMRTRPEMDFFCRTLPARSASLGGNSDSNEDGRQTFDPSEVTLAVTSRDPECIDVMSPKSHYDVLARILLLYAKLNRGVRYVQGMNELCAPLYYLFAQDPLNFQYAEADTFFCFSLLMSDMRDTFVKTMDNEEGGMMGRIDQFSELLKEKDQEVWKHLEELRVSPVYYTVPWLTLMLTQELDMADVLRLWDSLLSDLARPHPLLCYLCVAMVIGIREVLLAGDFTDCMRMLQHYPPVPVDELLQGALRLRAADRTGVGFSSSDWEAAVAESGKRSYLDDHNILNFVERVLRTLVQDYGALDRPSDPWGAIAALLPEAAAAGAMPESIKPDGPLEKLEEEREEVKQPEWNMMPSVGTWYMIPTPVAKPQKDAAPPPAEVQEMPLSTRGEEVEHERAVAGQFVEDLVLAVRGTSPMFSAAETEVGTRHQPAKQSAVAKATEACAFSNQPWHMLASVGTWYSPLRPTPATEDAPKEFQVESAEVPYQATQETEWPQLPSVGTWFTPIEELPVVHEQVVSEAAGDNVKAMEVTSAPPRPLKGTGISSSTIVAFVLPSLDFEQLVASDQSSILVEEVKAPMNQFAVRSLRVELGAAEPDGVEIRMTIKNGSSSEAKALKAQILQAEESFLAEVEQRLASAQLLPTSASFKATNLQVMVRHTASFEEGPVDGHATASTMAPAATTMYATGNAMSSAMPTESQWATTFDTSAEEPSPPALPEATEAAEEPSQPALPQEDGKLAETEDDFIPKLLLDPYAMDDGTGTSPIQSAVSDGRLRKEREEAVAAAKRRAAKAAAANIPDFLVDPYALDDGTGTSPMQSAVSDARLRQERQEAQFATIRRSAEEEFSRADANNDGVITATEFAAWAYTKDGTSEVELATVAASFQAMDANQDGVLSKEEFESYYMAKAAEELPTPSEGQVLGAEVTEAALESVAHQLLTDIAKKADDHASYASGLMSDIQEGFLQAELANALQAATNRAASSVTASIAGSAAPLGSEGSLTVAEQIAAAAMAAAAAPPSTAATDSNMSQDAFEIPLASFATLGATPTVVSIESARSPGGAPQPVMPTEDRTPSASSGPGDAKELGAEMAAKDLVTDITNEQGFLQAELADALQALP</sequence>
<dbReference type="InterPro" id="IPR002048">
    <property type="entry name" value="EF_hand_dom"/>
</dbReference>
<dbReference type="PANTHER" id="PTHR22957">
    <property type="entry name" value="TBC1 DOMAIN FAMILY MEMBER GTPASE-ACTIVATING PROTEIN"/>
    <property type="match status" value="1"/>
</dbReference>
<dbReference type="CDD" id="cd00051">
    <property type="entry name" value="EFh"/>
    <property type="match status" value="1"/>
</dbReference>
<dbReference type="EMBL" id="CAJNIZ010035002">
    <property type="protein sequence ID" value="CAE7556870.1"/>
    <property type="molecule type" value="Genomic_DNA"/>
</dbReference>
<dbReference type="Gene3D" id="1.10.238.10">
    <property type="entry name" value="EF-hand"/>
    <property type="match status" value="1"/>
</dbReference>
<comment type="caution">
    <text evidence="5">The sequence shown here is derived from an EMBL/GenBank/DDBJ whole genome shotgun (WGS) entry which is preliminary data.</text>
</comment>
<dbReference type="OrthoDB" id="10263206at2759"/>
<dbReference type="PROSITE" id="PS00018">
    <property type="entry name" value="EF_HAND_1"/>
    <property type="match status" value="2"/>
</dbReference>
<reference evidence="5" key="1">
    <citation type="submission" date="2021-02" db="EMBL/GenBank/DDBJ databases">
        <authorList>
            <person name="Dougan E. K."/>
            <person name="Rhodes N."/>
            <person name="Thang M."/>
            <person name="Chan C."/>
        </authorList>
    </citation>
    <scope>NUCLEOTIDE SEQUENCE</scope>
</reference>
<protein>
    <submittedName>
        <fullName evidence="5">Tbc1d13 protein</fullName>
    </submittedName>
</protein>
<proteinExistence type="predicted"/>
<dbReference type="SMART" id="SM00054">
    <property type="entry name" value="EFh"/>
    <property type="match status" value="2"/>
</dbReference>
<dbReference type="PROSITE" id="PS50086">
    <property type="entry name" value="TBC_RABGAP"/>
    <property type="match status" value="1"/>
</dbReference>
<gene>
    <name evidence="5" type="primary">Tbc1d13</name>
    <name evidence="5" type="ORF">SPIL2461_LOCUS14842</name>
</gene>
<evidence type="ECO:0000313" key="5">
    <source>
        <dbReference type="EMBL" id="CAE7556870.1"/>
    </source>
</evidence>
<evidence type="ECO:0000259" key="3">
    <source>
        <dbReference type="PROSITE" id="PS50086"/>
    </source>
</evidence>
<dbReference type="Gene3D" id="1.10.8.270">
    <property type="entry name" value="putative rabgap domain of human tbc1 domain family member 14 like domains"/>
    <property type="match status" value="1"/>
</dbReference>
<dbReference type="Gene3D" id="1.10.472.80">
    <property type="entry name" value="Ypt/Rab-GAP domain of gyp1p, domain 3"/>
    <property type="match status" value="1"/>
</dbReference>
<dbReference type="GO" id="GO:0006886">
    <property type="term" value="P:intracellular protein transport"/>
    <property type="evidence" value="ECO:0007669"/>
    <property type="project" value="TreeGrafter"/>
</dbReference>
<evidence type="ECO:0000256" key="2">
    <source>
        <dbReference type="SAM" id="MobiDB-lite"/>
    </source>
</evidence>
<dbReference type="PANTHER" id="PTHR22957:SF27">
    <property type="entry name" value="TBC1 DOMAIN FAMILY MEMBER 13"/>
    <property type="match status" value="1"/>
</dbReference>
<dbReference type="SMART" id="SM00164">
    <property type="entry name" value="TBC"/>
    <property type="match status" value="1"/>
</dbReference>
<feature type="region of interest" description="Disordered" evidence="2">
    <location>
        <begin position="1354"/>
        <end position="1389"/>
    </location>
</feature>
<feature type="domain" description="EF-hand" evidence="4">
    <location>
        <begin position="1139"/>
        <end position="1174"/>
    </location>
</feature>
<name>A0A812TYI8_SYMPI</name>
<feature type="compositionally biased region" description="Low complexity" evidence="2">
    <location>
        <begin position="1020"/>
        <end position="1033"/>
    </location>
</feature>
<feature type="domain" description="Rab-GAP TBC" evidence="3">
    <location>
        <begin position="226"/>
        <end position="503"/>
    </location>
</feature>
<dbReference type="InterPro" id="IPR000195">
    <property type="entry name" value="Rab-GAP-TBC_dom"/>
</dbReference>
<organism evidence="5 6">
    <name type="scientific">Symbiodinium pilosum</name>
    <name type="common">Dinoflagellate</name>
    <dbReference type="NCBI Taxonomy" id="2952"/>
    <lineage>
        <taxon>Eukaryota</taxon>
        <taxon>Sar</taxon>
        <taxon>Alveolata</taxon>
        <taxon>Dinophyceae</taxon>
        <taxon>Suessiales</taxon>
        <taxon>Symbiodiniaceae</taxon>
        <taxon>Symbiodinium</taxon>
    </lineage>
</organism>
<dbReference type="SUPFAM" id="SSF47923">
    <property type="entry name" value="Ypt/Rab-GAP domain of gyp1p"/>
    <property type="match status" value="2"/>
</dbReference>
<dbReference type="Pfam" id="PF13499">
    <property type="entry name" value="EF-hand_7"/>
    <property type="match status" value="1"/>
</dbReference>
<dbReference type="InterPro" id="IPR035969">
    <property type="entry name" value="Rab-GAP_TBC_sf"/>
</dbReference>
<dbReference type="SUPFAM" id="SSF47473">
    <property type="entry name" value="EF-hand"/>
    <property type="match status" value="1"/>
</dbReference>
<feature type="compositionally biased region" description="Polar residues" evidence="2">
    <location>
        <begin position="997"/>
        <end position="1009"/>
    </location>
</feature>
<evidence type="ECO:0000259" key="4">
    <source>
        <dbReference type="PROSITE" id="PS50222"/>
    </source>
</evidence>
<accession>A0A812TYI8</accession>
<dbReference type="Pfam" id="PF00566">
    <property type="entry name" value="RabGAP-TBC"/>
    <property type="match status" value="1"/>
</dbReference>
<feature type="domain" description="EF-hand" evidence="4">
    <location>
        <begin position="1177"/>
        <end position="1212"/>
    </location>
</feature>
<dbReference type="PROSITE" id="PS50222">
    <property type="entry name" value="EF_HAND_2"/>
    <property type="match status" value="2"/>
</dbReference>
<dbReference type="InterPro" id="IPR018247">
    <property type="entry name" value="EF_Hand_1_Ca_BS"/>
</dbReference>
<feature type="region of interest" description="Disordered" evidence="2">
    <location>
        <begin position="997"/>
        <end position="1040"/>
    </location>
</feature>
<dbReference type="GO" id="GO:0005509">
    <property type="term" value="F:calcium ion binding"/>
    <property type="evidence" value="ECO:0007669"/>
    <property type="project" value="InterPro"/>
</dbReference>
<dbReference type="InterPro" id="IPR011992">
    <property type="entry name" value="EF-hand-dom_pair"/>
</dbReference>